<feature type="region of interest" description="Disordered" evidence="1">
    <location>
        <begin position="1"/>
        <end position="25"/>
    </location>
</feature>
<gene>
    <name evidence="2" type="ORF">EMEDMD4_550001</name>
</gene>
<evidence type="ECO:0000313" key="2">
    <source>
        <dbReference type="EMBL" id="VTZ64021.1"/>
    </source>
</evidence>
<name>A0A508X506_9HYPH</name>
<protein>
    <submittedName>
        <fullName evidence="2">Uncharacterized protein</fullName>
    </submittedName>
</protein>
<reference evidence="2" key="1">
    <citation type="submission" date="2019-06" db="EMBL/GenBank/DDBJ databases">
        <authorList>
            <person name="Le Quere A."/>
            <person name="Colella S."/>
        </authorList>
    </citation>
    <scope>NUCLEOTIDE SEQUENCE</scope>
    <source>
        <strain evidence="2">EmedicaeMD41</strain>
    </source>
</reference>
<dbReference type="EMBL" id="CABFNB010000123">
    <property type="protein sequence ID" value="VTZ64021.1"/>
    <property type="molecule type" value="Genomic_DNA"/>
</dbReference>
<accession>A0A508X506</accession>
<dbReference type="Proteomes" id="UP000507954">
    <property type="component" value="Unassembled WGS sequence"/>
</dbReference>
<organism evidence="2">
    <name type="scientific">Sinorhizobium medicae</name>
    <dbReference type="NCBI Taxonomy" id="110321"/>
    <lineage>
        <taxon>Bacteria</taxon>
        <taxon>Pseudomonadati</taxon>
        <taxon>Pseudomonadota</taxon>
        <taxon>Alphaproteobacteria</taxon>
        <taxon>Hyphomicrobiales</taxon>
        <taxon>Rhizobiaceae</taxon>
        <taxon>Sinorhizobium/Ensifer group</taxon>
        <taxon>Sinorhizobium</taxon>
    </lineage>
</organism>
<proteinExistence type="predicted"/>
<sequence length="110" mass="11913">MCHDHLQQDGLTLTRNMTGDGPQGGSSELLRAVSISFSAGARAAWRTHPLSQTLFIVGGRDHLRQEKKGKLTSGLPELPRQRGLSAGTLGLWRSDSIVILSSDEPRPVAR</sequence>
<dbReference type="AlphaFoldDB" id="A0A508X506"/>
<evidence type="ECO:0000256" key="1">
    <source>
        <dbReference type="SAM" id="MobiDB-lite"/>
    </source>
</evidence>